<name>A0A9P9WMT6_9PEZI</name>
<feature type="region of interest" description="Disordered" evidence="1">
    <location>
        <begin position="110"/>
        <end position="130"/>
    </location>
</feature>
<organism evidence="2 3">
    <name type="scientific">Neoarthrinium moseri</name>
    <dbReference type="NCBI Taxonomy" id="1658444"/>
    <lineage>
        <taxon>Eukaryota</taxon>
        <taxon>Fungi</taxon>
        <taxon>Dikarya</taxon>
        <taxon>Ascomycota</taxon>
        <taxon>Pezizomycotina</taxon>
        <taxon>Sordariomycetes</taxon>
        <taxon>Xylariomycetidae</taxon>
        <taxon>Amphisphaeriales</taxon>
        <taxon>Apiosporaceae</taxon>
        <taxon>Neoarthrinium</taxon>
    </lineage>
</organism>
<evidence type="ECO:0000313" key="2">
    <source>
        <dbReference type="EMBL" id="KAI1871145.1"/>
    </source>
</evidence>
<keyword evidence="3" id="KW-1185">Reference proteome</keyword>
<evidence type="ECO:0000256" key="1">
    <source>
        <dbReference type="SAM" id="MobiDB-lite"/>
    </source>
</evidence>
<feature type="compositionally biased region" description="Low complexity" evidence="1">
    <location>
        <begin position="71"/>
        <end position="81"/>
    </location>
</feature>
<proteinExistence type="predicted"/>
<gene>
    <name evidence="2" type="ORF">JX265_006185</name>
</gene>
<feature type="compositionally biased region" description="Polar residues" evidence="1">
    <location>
        <begin position="44"/>
        <end position="63"/>
    </location>
</feature>
<accession>A0A9P9WMT6</accession>
<evidence type="ECO:0000313" key="3">
    <source>
        <dbReference type="Proteomes" id="UP000829685"/>
    </source>
</evidence>
<sequence length="263" mass="28485">MGDFTGADLRHPVFITPQWERGTAGTLSNDEAGAENSGGDRSGLQLNRRTTLGQHRTSSQATPTERFEQGSLRGSVSSFSSHPQYHRRLDSGDHQHIPVSAGLANSLRPSAQGLAHSPQSRRRDSPATGSCAMRCASCMDGSAHHPQTCNAAGSTEQSHRLSTYEMSPQNFSHNHESSMNSDISHQRGFDSDLFMPTPTRGHVAPLTPSVSVASQSYLRDQANGLGSHIDHYTEEEEGCEQDTANNIGARITKVVVIYVEESD</sequence>
<dbReference type="Proteomes" id="UP000829685">
    <property type="component" value="Unassembled WGS sequence"/>
</dbReference>
<feature type="region of interest" description="Disordered" evidence="1">
    <location>
        <begin position="20"/>
        <end position="97"/>
    </location>
</feature>
<dbReference type="EMBL" id="JAFIMR010000013">
    <property type="protein sequence ID" value="KAI1871145.1"/>
    <property type="molecule type" value="Genomic_DNA"/>
</dbReference>
<feature type="compositionally biased region" description="Basic and acidic residues" evidence="1">
    <location>
        <begin position="87"/>
        <end position="96"/>
    </location>
</feature>
<protein>
    <submittedName>
        <fullName evidence="2">Uncharacterized protein</fullName>
    </submittedName>
</protein>
<dbReference type="AlphaFoldDB" id="A0A9P9WMT6"/>
<comment type="caution">
    <text evidence="2">The sequence shown here is derived from an EMBL/GenBank/DDBJ whole genome shotgun (WGS) entry which is preliminary data.</text>
</comment>
<reference evidence="2" key="1">
    <citation type="submission" date="2021-03" db="EMBL/GenBank/DDBJ databases">
        <title>Revisited historic fungal species revealed as producer of novel bioactive compounds through whole genome sequencing and comparative genomics.</title>
        <authorList>
            <person name="Vignolle G.A."/>
            <person name="Hochenegger N."/>
            <person name="Mach R.L."/>
            <person name="Mach-Aigner A.R."/>
            <person name="Javad Rahimi M."/>
            <person name="Salim K.A."/>
            <person name="Chan C.M."/>
            <person name="Lim L.B.L."/>
            <person name="Cai F."/>
            <person name="Druzhinina I.S."/>
            <person name="U'Ren J.M."/>
            <person name="Derntl C."/>
        </authorList>
    </citation>
    <scope>NUCLEOTIDE SEQUENCE</scope>
    <source>
        <strain evidence="2">TUCIM 5799</strain>
    </source>
</reference>